<dbReference type="EMBL" id="JBBXMP010000332">
    <property type="protein sequence ID" value="KAL0058321.1"/>
    <property type="molecule type" value="Genomic_DNA"/>
</dbReference>
<accession>A0ABR2ZBP2</accession>
<proteinExistence type="predicted"/>
<organism evidence="2 3">
    <name type="scientific">Marasmius tenuissimus</name>
    <dbReference type="NCBI Taxonomy" id="585030"/>
    <lineage>
        <taxon>Eukaryota</taxon>
        <taxon>Fungi</taxon>
        <taxon>Dikarya</taxon>
        <taxon>Basidiomycota</taxon>
        <taxon>Agaricomycotina</taxon>
        <taxon>Agaricomycetes</taxon>
        <taxon>Agaricomycetidae</taxon>
        <taxon>Agaricales</taxon>
        <taxon>Marasmiineae</taxon>
        <taxon>Marasmiaceae</taxon>
        <taxon>Marasmius</taxon>
    </lineage>
</organism>
<feature type="region of interest" description="Disordered" evidence="1">
    <location>
        <begin position="103"/>
        <end position="154"/>
    </location>
</feature>
<gene>
    <name evidence="2" type="ORF">AAF712_015016</name>
</gene>
<dbReference type="Gene3D" id="2.60.120.650">
    <property type="entry name" value="Cupin"/>
    <property type="match status" value="1"/>
</dbReference>
<dbReference type="SUPFAM" id="SSF51197">
    <property type="entry name" value="Clavaminate synthase-like"/>
    <property type="match status" value="1"/>
</dbReference>
<sequence length="700" mass="79057">NTKSPETDIEVTFLLAVFEELHKNGDGDEYFFKDSDKTAGGSREKAWWTRVSPLLKSNIEWPTTTIRTDEWARLDLKPGESFIKAKSRLTKCASTLRSKKRKALEDKLAGKVKEKRIKPTKQTRSGKEQQSRTTSTPVNTYGEPDATPIGQPHTHEAHLNQLPAGEPAASQHTKFDMTTGAGLQPEDVITWTSVEGHVVLTPYPVHLNEKGQNIFWKAGRFLKNLATLGIIHGECNELTVLSREQRTETDIITLASPSLRTGRPVVIWGPRGRDSWKNGLTILDRAGIEDRRICDVFDFVVNETKAITGKPSRRTPEDDQYERVMEVNYHEEEWYLPEPKATKKGEDDSDDYREKIPFRTLLDRLQKGHCSNYALDVPTSGHTGIPYGALDDLHHAINNTKFLESEGIMWGDTIWGLVHGSPTITWWHHDADGKMTIVNAESGAKIWTVFLPNSDLTENEVREVQVWLAQSKDKLPKEDFGKVMNILLLPGDTLIMPPGLLHLVYTPVPSVFRGSSFWNVDTLHLTAASLRADSQYGQYLTNVDHDYTIVYRSLVRLALSLAIVNKYVIRRSIVHNLYDMLVNFRDYLYVSQDADDYRHKINNPKKRRKGRGGKVVITDADQIVAEVKDERVASIRDTAWLSTATSILEAIILASGDSVGADNKENMTRSKKRVNLSGNSWSDPGESLNIDRDVLFTYLL</sequence>
<evidence type="ECO:0000313" key="3">
    <source>
        <dbReference type="Proteomes" id="UP001437256"/>
    </source>
</evidence>
<reference evidence="2 3" key="1">
    <citation type="submission" date="2024-05" db="EMBL/GenBank/DDBJ databases">
        <title>A draft genome resource for the thread blight pathogen Marasmius tenuissimus strain MS-2.</title>
        <authorList>
            <person name="Yulfo-Soto G.E."/>
            <person name="Baruah I.K."/>
            <person name="Amoako-Attah I."/>
            <person name="Bukari Y."/>
            <person name="Meinhardt L.W."/>
            <person name="Bailey B.A."/>
            <person name="Cohen S.P."/>
        </authorList>
    </citation>
    <scope>NUCLEOTIDE SEQUENCE [LARGE SCALE GENOMIC DNA]</scope>
    <source>
        <strain evidence="2 3">MS-2</strain>
    </source>
</reference>
<evidence type="ECO:0000313" key="2">
    <source>
        <dbReference type="EMBL" id="KAL0058321.1"/>
    </source>
</evidence>
<evidence type="ECO:0000256" key="1">
    <source>
        <dbReference type="SAM" id="MobiDB-lite"/>
    </source>
</evidence>
<feature type="compositionally biased region" description="Basic and acidic residues" evidence="1">
    <location>
        <begin position="103"/>
        <end position="112"/>
    </location>
</feature>
<name>A0ABR2ZBP2_9AGAR</name>
<keyword evidence="3" id="KW-1185">Reference proteome</keyword>
<dbReference type="Proteomes" id="UP001437256">
    <property type="component" value="Unassembled WGS sequence"/>
</dbReference>
<protein>
    <recommendedName>
        <fullName evidence="4">JmjC domain-containing protein</fullName>
    </recommendedName>
</protein>
<feature type="non-terminal residue" evidence="2">
    <location>
        <position position="1"/>
    </location>
</feature>
<evidence type="ECO:0008006" key="4">
    <source>
        <dbReference type="Google" id="ProtNLM"/>
    </source>
</evidence>
<comment type="caution">
    <text evidence="2">The sequence shown here is derived from an EMBL/GenBank/DDBJ whole genome shotgun (WGS) entry which is preliminary data.</text>
</comment>